<keyword evidence="5" id="KW-0472">Membrane</keyword>
<evidence type="ECO:0000256" key="1">
    <source>
        <dbReference type="ARBA" id="ARBA00022737"/>
    </source>
</evidence>
<feature type="compositionally biased region" description="Basic and acidic residues" evidence="4">
    <location>
        <begin position="1922"/>
        <end position="1964"/>
    </location>
</feature>
<feature type="compositionally biased region" description="Low complexity" evidence="4">
    <location>
        <begin position="1447"/>
        <end position="1473"/>
    </location>
</feature>
<keyword evidence="6" id="KW-0732">Signal</keyword>
<feature type="repeat" description="ANK" evidence="3">
    <location>
        <begin position="1236"/>
        <end position="1261"/>
    </location>
</feature>
<feature type="compositionally biased region" description="Basic and acidic residues" evidence="4">
    <location>
        <begin position="2144"/>
        <end position="2156"/>
    </location>
</feature>
<evidence type="ECO:0000256" key="6">
    <source>
        <dbReference type="SAM" id="SignalP"/>
    </source>
</evidence>
<dbReference type="EMBL" id="CDMZ01000328">
    <property type="protein sequence ID" value="CEM11915.1"/>
    <property type="molecule type" value="Genomic_DNA"/>
</dbReference>
<feature type="signal peptide" evidence="6">
    <location>
        <begin position="1"/>
        <end position="22"/>
    </location>
</feature>
<feature type="region of interest" description="Disordered" evidence="4">
    <location>
        <begin position="45"/>
        <end position="66"/>
    </location>
</feature>
<feature type="repeat" description="ANK" evidence="3">
    <location>
        <begin position="1203"/>
        <end position="1235"/>
    </location>
</feature>
<feature type="compositionally biased region" description="Basic and acidic residues" evidence="4">
    <location>
        <begin position="1597"/>
        <end position="1611"/>
    </location>
</feature>
<dbReference type="InterPro" id="IPR051165">
    <property type="entry name" value="Multifunctional_ANK_Repeat"/>
</dbReference>
<evidence type="ECO:0000313" key="7">
    <source>
        <dbReference type="EMBL" id="CEM11915.1"/>
    </source>
</evidence>
<feature type="compositionally biased region" description="Polar residues" evidence="4">
    <location>
        <begin position="1902"/>
        <end position="1912"/>
    </location>
</feature>
<feature type="repeat" description="ANK" evidence="3">
    <location>
        <begin position="353"/>
        <end position="386"/>
    </location>
</feature>
<feature type="transmembrane region" description="Helical" evidence="5">
    <location>
        <begin position="1796"/>
        <end position="1816"/>
    </location>
</feature>
<feature type="transmembrane region" description="Helical" evidence="5">
    <location>
        <begin position="1747"/>
        <end position="1775"/>
    </location>
</feature>
<feature type="region of interest" description="Disordered" evidence="4">
    <location>
        <begin position="2266"/>
        <end position="2291"/>
    </location>
</feature>
<gene>
    <name evidence="7" type="ORF">Cvel_16710</name>
</gene>
<dbReference type="Pfam" id="PF00023">
    <property type="entry name" value="Ank"/>
    <property type="match status" value="2"/>
</dbReference>
<feature type="repeat" description="ANK" evidence="3">
    <location>
        <begin position="717"/>
        <end position="749"/>
    </location>
</feature>
<evidence type="ECO:0000256" key="4">
    <source>
        <dbReference type="SAM" id="MobiDB-lite"/>
    </source>
</evidence>
<feature type="region of interest" description="Disordered" evidence="4">
    <location>
        <begin position="907"/>
        <end position="935"/>
    </location>
</feature>
<dbReference type="PRINTS" id="PR01415">
    <property type="entry name" value="ANKYRIN"/>
</dbReference>
<feature type="region of interest" description="Disordered" evidence="4">
    <location>
        <begin position="1588"/>
        <end position="1611"/>
    </location>
</feature>
<dbReference type="InterPro" id="IPR036770">
    <property type="entry name" value="Ankyrin_rpt-contain_sf"/>
</dbReference>
<feature type="compositionally biased region" description="Basic and acidic residues" evidence="4">
    <location>
        <begin position="1177"/>
        <end position="1192"/>
    </location>
</feature>
<feature type="region of interest" description="Disordered" evidence="4">
    <location>
        <begin position="2134"/>
        <end position="2194"/>
    </location>
</feature>
<dbReference type="InterPro" id="IPR002110">
    <property type="entry name" value="Ankyrin_rpt"/>
</dbReference>
<feature type="repeat" description="ANK" evidence="3">
    <location>
        <begin position="1475"/>
        <end position="1507"/>
    </location>
</feature>
<feature type="repeat" description="ANK" evidence="3">
    <location>
        <begin position="1112"/>
        <end position="1144"/>
    </location>
</feature>
<feature type="compositionally biased region" description="Basic and acidic residues" evidence="4">
    <location>
        <begin position="2391"/>
        <end position="2439"/>
    </location>
</feature>
<sequence>MKETAFFLALGLVCLLCVGGEGDGGVSSLPSFVELPALDSELAETEEVRGAHEDQKVVEPSRERLQTPLRSLQDAAEGGGGGAVDIPPAPTLDQQLVYAVYFRDRGQATNLLERGANASVLISGSDSPSVLMLAVQQRDCDMADVLVRHNASVDHLAAVQGVLAGRPISALIISALLDDRGCAEVLLRGGADPSFFSEAAGWPPVAVAAFQTHGRCDVLEALLEHGADPSQTTSLGQQSMSTELSAIHIATTQNTTACVKVLLDAGVDPDLRVVRPAGAGAMSYGEDETPLLIAGLHNRPEVARILLEAGADVNQTSSRGRSAVMMAAMTLNFPMMEILIEFGADLNAQETMMGSTPLHFAANVRGSGEMIRMLLNAGADPLIRSRTGFSALHSVTVPHHVTGRPQCQPEIITILVEEAGVPVDLPVSDPSMPLPSNNPAGGAAGGLSHNIFSQIGFTTLQLASFWGSLGCIEELLRLGADPNAGSEKGNTTPLLMLSASIYDRSDCGECVRALAGAGADVNAQTAGGEEQHTPLIAAARRKKTEIVRGLLEAEADPYIRCERNYTALHHAARRGAPGAVEVLLDFGVDVSVRGGRRSRRGNTPLMRAARGNDPEVQREVFRLLLGNGADPLAVDEMGRTAFWHACDESEESTTPQSVILSLFQEMNEKMPLSVMASFAQADKEGETPLTVSVRRGNQGTVSLILVRGVHPDSPGPLGETPLMIAARFGFLTIAETLLTQKADSSLRGGEWNQTALMVAVDLGNVAMVRLINRWSSGEIDVGEHRTGEGQSLLLQAVWSNSFETTLLVCEMTPEAHAHLRNGGHEWTHAEELVEYAQRYRRLAAVAGLLTCVEDRGASQKLDVPSLQLLAAAQGDLPAFFLLSCRWQRAEREESGESEMYISQLVTRLQGPQEDGVPSGEANERGEPADSFPSCWTPEAASVESLQEQLSNVQGRARGFRRGNETAVLRSSQGRGGRDAFSDVSRMLLPTRDADGHNIVHVLADGRDAVAAARLLRFIVSAEREVSQGEAPLSVAALSAQSSTDRKDRPLHIAARGGLTAFISTAVEVVRRFSRSPLGGGRDSLPVRLSGRIPSDSRASSASALLVDASNGDGRTPLLEAAAGGHEETVSALLGMGADASLQTGGGETALHLATRGGHVSVVTRLLTASQGVGVEAEAERGQADSTDSEGRDGPGGVNILDFSGGSALHIAAAVGRVDLLDVILRNGADPSSVRDDGATPLLLSARAGSLVAVSRLLEEGARGVAAAVLDDSVAFSSIERLYGGGRRADEGKGGMRVLRRVLGSDVGGTGVGLDRQVAAVVRNLVEMVPVGSRGEEVNLRLQGRDHPLVLTSSRGMSESTRFLLERGADIEGRGPELLAGRRRRGAHRGMESEGINRRVGFESVSRFSVSSPSSISPLLAATANGHSNLSLMLLQQGADPQKTARLSCASASSESNNSGRGPPSTPSSKSSVASDGVTALHCAAAGDQPELLRALLKRGADPNARDGMGRTPLMMAAWGGAVGAARTLVEEARDGLEINAVDLSRPPMHALDYAVRAKEDGVAGAVEMEEFLLGPDVNDPDWDECRSVGPGFSSQRNETEGEEKGREGGGLRCEGETECRDAVLGTWNLFSASCVGLATQSFSDVLMGGVKDAASNWLLWAQLGLLGFLGLSGSLVLFVLPRTCVKKWKDLDPPMRPMAVFGAIAQVNNLWGDAVFIATLFLLLQGIDPPQSAPSASDEEGGGLSPTALIVLLSLTLVHLGISWAFNVSLCRKLLSSVLKKQRRWWRKAKEEKSTSIILLLSVFSLKFSGLFASNLCGLPGLSLRILRHPDDSEGEEEEAEEEGAEKVDQKEEKEGEEDRDKETEKEGERESERGVAVEKNDLDQNSEECQDLREIREMRSNGGSLAPSSSERNIEEGGAVEGDRVPGAEGVEKEKGCKGERQCSETDEVPEKGEAEGVEHASEKQSSASSKKRKYLSQEETERVLFRFVSPSSLFEDAPQLGLRTAFFLSGGPLTLSLIVSTAFAVLSLVLLALEYALSRGDNADTQRGVEGEGEGVENGASVAVEKGKSCVEKEKEKEEDLADVRKALDGLEALLSSRSSLIALLAAAAVSVPSSSSSASFMNNWKLGTKRREKCKNDEEETARGEAEHMEAGESLRISPALKEKSKEREMSRPRQRVILSGSHSRSSSTDASNKDFILHRLPYLQGHDEALTLALLQRQLQGEAVTEDEGETERLIEEGRMLMEIVGESVSILRRRLSLSGSLSLSMSMSSPPDRESEEDQETKFNSHSCSRLSAVPLAAASFSEGIAVVPSIPPHSNDAPSSAPAVPAPKEGAAGVCLSPLPCPPLSFPSGGHAAPCETATTETAGRGVEDRMDKLSRNKRGLSSLESRETEDRKGLSSLESRETEDRRGLSSLESRETEDRKGSGSKQKQRESSIAENTEETLNSVVNALRAELAEEQQGPHPSRDSKAGR</sequence>
<keyword evidence="5" id="KW-1133">Transmembrane helix</keyword>
<name>A0A0G4FFF5_9ALVE</name>
<feature type="compositionally biased region" description="Low complexity" evidence="4">
    <location>
        <begin position="2356"/>
        <end position="2369"/>
    </location>
</feature>
<feature type="transmembrane region" description="Helical" evidence="5">
    <location>
        <begin position="1700"/>
        <end position="1727"/>
    </location>
</feature>
<dbReference type="VEuPathDB" id="CryptoDB:Cvel_16710"/>
<feature type="region of interest" description="Disordered" evidence="4">
    <location>
        <begin position="2356"/>
        <end position="2476"/>
    </location>
</feature>
<feature type="chain" id="PRO_5005188529" evidence="6">
    <location>
        <begin position="23"/>
        <end position="2476"/>
    </location>
</feature>
<keyword evidence="1" id="KW-0677">Repeat</keyword>
<accession>A0A0G4FFF5</accession>
<feature type="region of interest" description="Disordered" evidence="4">
    <location>
        <begin position="1173"/>
        <end position="1194"/>
    </location>
</feature>
<dbReference type="SUPFAM" id="SSF48403">
    <property type="entry name" value="Ankyrin repeat"/>
    <property type="match status" value="5"/>
</dbReference>
<keyword evidence="2 3" id="KW-0040">ANK repeat</keyword>
<dbReference type="PROSITE" id="PS50297">
    <property type="entry name" value="ANK_REP_REGION"/>
    <property type="match status" value="11"/>
</dbReference>
<feature type="repeat" description="ANK" evidence="3">
    <location>
        <begin position="1413"/>
        <end position="1445"/>
    </location>
</feature>
<feature type="repeat" description="ANK" evidence="3">
    <location>
        <begin position="286"/>
        <end position="318"/>
    </location>
</feature>
<dbReference type="PANTHER" id="PTHR24123">
    <property type="entry name" value="ANKYRIN REPEAT-CONTAINING"/>
    <property type="match status" value="1"/>
</dbReference>
<dbReference type="PhylomeDB" id="A0A0G4FFF5"/>
<dbReference type="Gene3D" id="1.25.40.20">
    <property type="entry name" value="Ankyrin repeat-containing domain"/>
    <property type="match status" value="8"/>
</dbReference>
<dbReference type="Pfam" id="PF12796">
    <property type="entry name" value="Ank_2"/>
    <property type="match status" value="5"/>
</dbReference>
<organism evidence="7">
    <name type="scientific">Chromera velia CCMP2878</name>
    <dbReference type="NCBI Taxonomy" id="1169474"/>
    <lineage>
        <taxon>Eukaryota</taxon>
        <taxon>Sar</taxon>
        <taxon>Alveolata</taxon>
        <taxon>Colpodellida</taxon>
        <taxon>Chromeraceae</taxon>
        <taxon>Chromera</taxon>
    </lineage>
</organism>
<feature type="region of interest" description="Disordered" evidence="4">
    <location>
        <begin position="1830"/>
        <end position="1888"/>
    </location>
</feature>
<protein>
    <submittedName>
        <fullName evidence="7">Uncharacterized protein</fullName>
    </submittedName>
</protein>
<feature type="repeat" description="ANK" evidence="3">
    <location>
        <begin position="319"/>
        <end position="351"/>
    </location>
</feature>
<feature type="region of interest" description="Disordered" evidence="4">
    <location>
        <begin position="1442"/>
        <end position="1473"/>
    </location>
</feature>
<feature type="compositionally biased region" description="Basic and acidic residues" evidence="4">
    <location>
        <begin position="46"/>
        <end position="65"/>
    </location>
</feature>
<feature type="compositionally biased region" description="Basic and acidic residues" evidence="4">
    <location>
        <begin position="1845"/>
        <end position="1883"/>
    </location>
</feature>
<evidence type="ECO:0000256" key="3">
    <source>
        <dbReference type="PROSITE-ProRule" id="PRU00023"/>
    </source>
</evidence>
<dbReference type="PROSITE" id="PS50088">
    <property type="entry name" value="ANK_REPEAT"/>
    <property type="match status" value="13"/>
</dbReference>
<proteinExistence type="predicted"/>
<feature type="repeat" description="ANK" evidence="3">
    <location>
        <begin position="1145"/>
        <end position="1177"/>
    </location>
</feature>
<feature type="region of interest" description="Disordered" evidence="4">
    <location>
        <begin position="1900"/>
        <end position="1976"/>
    </location>
</feature>
<feature type="compositionally biased region" description="Polar residues" evidence="4">
    <location>
        <begin position="2184"/>
        <end position="2194"/>
    </location>
</feature>
<evidence type="ECO:0000256" key="5">
    <source>
        <dbReference type="SAM" id="Phobius"/>
    </source>
</evidence>
<reference evidence="7" key="1">
    <citation type="submission" date="2014-11" db="EMBL/GenBank/DDBJ databases">
        <authorList>
            <person name="Otto D Thomas"/>
            <person name="Naeem Raeece"/>
        </authorList>
    </citation>
    <scope>NUCLEOTIDE SEQUENCE</scope>
</reference>
<dbReference type="SMART" id="SM00248">
    <property type="entry name" value="ANK"/>
    <property type="match status" value="24"/>
</dbReference>
<keyword evidence="5" id="KW-0812">Transmembrane</keyword>
<feature type="compositionally biased region" description="Basic and acidic residues" evidence="4">
    <location>
        <begin position="2164"/>
        <end position="2175"/>
    </location>
</feature>
<feature type="repeat" description="ANK" evidence="3">
    <location>
        <begin position="455"/>
        <end position="487"/>
    </location>
</feature>
<feature type="repeat" description="ANK" evidence="3">
    <location>
        <begin position="563"/>
        <end position="595"/>
    </location>
</feature>
<feature type="compositionally biased region" description="Polar residues" evidence="4">
    <location>
        <begin position="2440"/>
        <end position="2452"/>
    </location>
</feature>
<feature type="compositionally biased region" description="Basic and acidic residues" evidence="4">
    <location>
        <begin position="2372"/>
        <end position="2381"/>
    </location>
</feature>
<feature type="compositionally biased region" description="Acidic residues" evidence="4">
    <location>
        <begin position="1833"/>
        <end position="1844"/>
    </location>
</feature>
<evidence type="ECO:0000256" key="2">
    <source>
        <dbReference type="ARBA" id="ARBA00023043"/>
    </source>
</evidence>
<dbReference type="PANTHER" id="PTHR24123:SF33">
    <property type="entry name" value="PROTEIN HOS4"/>
    <property type="match status" value="1"/>
</dbReference>
<feature type="repeat" description="ANK" evidence="3">
    <location>
        <begin position="600"/>
        <end position="636"/>
    </location>
</feature>
<feature type="transmembrane region" description="Helical" evidence="5">
    <location>
        <begin position="1657"/>
        <end position="1680"/>
    </location>
</feature>